<dbReference type="Proteomes" id="UP000000493">
    <property type="component" value="Chromosome"/>
</dbReference>
<dbReference type="RefSeq" id="WP_013927200.1">
    <property type="nucleotide sequence ID" value="NC_015703.1"/>
</dbReference>
<organism evidence="1 2">
    <name type="scientific">Runella slithyformis (strain ATCC 29530 / DSM 19594 / LMG 11500 / NCIMB 11436 / LSU 4)</name>
    <dbReference type="NCBI Taxonomy" id="761193"/>
    <lineage>
        <taxon>Bacteria</taxon>
        <taxon>Pseudomonadati</taxon>
        <taxon>Bacteroidota</taxon>
        <taxon>Cytophagia</taxon>
        <taxon>Cytophagales</taxon>
        <taxon>Spirosomataceae</taxon>
        <taxon>Runella</taxon>
    </lineage>
</organism>
<dbReference type="AlphaFoldDB" id="A0A7U3ZIK6"/>
<dbReference type="Pfam" id="PF13801">
    <property type="entry name" value="Metal_resist"/>
    <property type="match status" value="1"/>
</dbReference>
<dbReference type="Gene3D" id="1.20.120.1490">
    <property type="match status" value="1"/>
</dbReference>
<evidence type="ECO:0008006" key="3">
    <source>
        <dbReference type="Google" id="ProtNLM"/>
    </source>
</evidence>
<dbReference type="EMBL" id="CP002859">
    <property type="protein sequence ID" value="AEI47881.1"/>
    <property type="molecule type" value="Genomic_DNA"/>
</dbReference>
<name>A0A7U3ZIK6_RUNSL</name>
<reference evidence="2" key="1">
    <citation type="submission" date="2011-06" db="EMBL/GenBank/DDBJ databases">
        <title>The complete genome of chromosome of Runella slithyformis DSM 19594.</title>
        <authorList>
            <consortium name="US DOE Joint Genome Institute (JGI-PGF)"/>
            <person name="Lucas S."/>
            <person name="Han J."/>
            <person name="Lapidus A."/>
            <person name="Bruce D."/>
            <person name="Goodwin L."/>
            <person name="Pitluck S."/>
            <person name="Peters L."/>
            <person name="Kyrpides N."/>
            <person name="Mavromatis K."/>
            <person name="Ivanova N."/>
            <person name="Ovchinnikova G."/>
            <person name="Zhang X."/>
            <person name="Misra M."/>
            <person name="Detter J.C."/>
            <person name="Tapia R."/>
            <person name="Han C."/>
            <person name="Land M."/>
            <person name="Hauser L."/>
            <person name="Markowitz V."/>
            <person name="Cheng J.-F."/>
            <person name="Hugenholtz P."/>
            <person name="Woyke T."/>
            <person name="Wu D."/>
            <person name="Tindall B."/>
            <person name="Faehrich R."/>
            <person name="Brambilla E."/>
            <person name="Klenk H.-P."/>
            <person name="Eisen J.A."/>
        </authorList>
    </citation>
    <scope>NUCLEOTIDE SEQUENCE [LARGE SCALE GENOMIC DNA]</scope>
    <source>
        <strain evidence="2">ATCC 29530 / DSM 19594 / LMG 11500 / NCIMB 11436 / LSU 4</strain>
    </source>
</reference>
<reference evidence="1 2" key="2">
    <citation type="journal article" date="2012" name="Stand. Genomic Sci.">
        <title>Complete genome sequence of the aquatic bacterium Runella slithyformis type strain (LSU 4(T)).</title>
        <authorList>
            <person name="Copeland A."/>
            <person name="Zhang X."/>
            <person name="Misra M."/>
            <person name="Lapidus A."/>
            <person name="Nolan M."/>
            <person name="Lucas S."/>
            <person name="Deshpande S."/>
            <person name="Cheng J.F."/>
            <person name="Tapia R."/>
            <person name="Goodwin L.A."/>
            <person name="Pitluck S."/>
            <person name="Liolios K."/>
            <person name="Pagani I."/>
            <person name="Ivanova N."/>
            <person name="Mikhailova N."/>
            <person name="Pati A."/>
            <person name="Chen A."/>
            <person name="Palaniappan K."/>
            <person name="Land M."/>
            <person name="Hauser L."/>
            <person name="Pan C."/>
            <person name="Jeffries C.D."/>
            <person name="Detter J.C."/>
            <person name="Brambilla E.M."/>
            <person name="Rohde M."/>
            <person name="Djao O.D."/>
            <person name="Goker M."/>
            <person name="Sikorski J."/>
            <person name="Tindall B.J."/>
            <person name="Woyke T."/>
            <person name="Bristow J."/>
            <person name="Eisen J.A."/>
            <person name="Markowitz V."/>
            <person name="Hugenholtz P."/>
            <person name="Kyrpides N.C."/>
            <person name="Klenk H.P."/>
            <person name="Mavromatis K."/>
        </authorList>
    </citation>
    <scope>NUCLEOTIDE SEQUENCE [LARGE SCALE GENOMIC DNA]</scope>
    <source>
        <strain evidence="2">ATCC 29530 / DSM 19594 / LMG 11500 / NCIMB 11436 / LSU 4</strain>
    </source>
</reference>
<evidence type="ECO:0000313" key="2">
    <source>
        <dbReference type="Proteomes" id="UP000000493"/>
    </source>
</evidence>
<sequence>MKRETLLTLAVIVLLLLNFTMLGVMVFRGEQGPGPHPGPDRLIVEGLRLDKAQIQQFEELKAEHRGQMQERDLQQKATQHQLWQLLRTSSPDTTLANLLIDNLAVLEKEKKKRTFEHFQKLRAICRPEQQALFDSLIEEISKAMMPPPRGPKR</sequence>
<proteinExistence type="predicted"/>
<evidence type="ECO:0000313" key="1">
    <source>
        <dbReference type="EMBL" id="AEI47881.1"/>
    </source>
</evidence>
<protein>
    <recommendedName>
        <fullName evidence="3">Periplasmic heavy metal sensor</fullName>
    </recommendedName>
</protein>
<dbReference type="InterPro" id="IPR025961">
    <property type="entry name" value="Metal_resist"/>
</dbReference>
<keyword evidence="2" id="KW-1185">Reference proteome</keyword>
<gene>
    <name evidence="1" type="ordered locus">Runsl_1455</name>
</gene>
<dbReference type="KEGG" id="rsi:Runsl_1455"/>
<accession>A0A7U3ZIK6</accession>